<name>K0E672_ASPRU</name>
<evidence type="ECO:0000256" key="2">
    <source>
        <dbReference type="SAM" id="MobiDB-lite"/>
    </source>
</evidence>
<dbReference type="CDD" id="cd01846">
    <property type="entry name" value="fatty_acyltransferase_like"/>
    <property type="match status" value="1"/>
</dbReference>
<dbReference type="SUPFAM" id="SSF52266">
    <property type="entry name" value="SGNH hydrolase"/>
    <property type="match status" value="1"/>
</dbReference>
<organism evidence="3">
    <name type="scientific">Aspergillus rugulosus</name>
    <name type="common">Emericella rugulosa</name>
    <dbReference type="NCBI Taxonomy" id="41736"/>
    <lineage>
        <taxon>Eukaryota</taxon>
        <taxon>Fungi</taxon>
        <taxon>Dikarya</taxon>
        <taxon>Ascomycota</taxon>
        <taxon>Pezizomycotina</taxon>
        <taxon>Eurotiomycetes</taxon>
        <taxon>Eurotiomycetidae</taxon>
        <taxon>Eurotiales</taxon>
        <taxon>Aspergillaceae</taxon>
        <taxon>Aspergillus</taxon>
        <taxon>Aspergillus subgen. Nidulantes</taxon>
    </lineage>
</organism>
<dbReference type="Pfam" id="PF00657">
    <property type="entry name" value="Lipase_GDSL"/>
    <property type="match status" value="1"/>
</dbReference>
<dbReference type="PANTHER" id="PTHR22835:SF659">
    <property type="entry name" value="GDSL LIPASE_ACYLHYDROLASE, PUTATIVE (AFU_ORTHOLOGUE AFUA_2G00510)-RELATED"/>
    <property type="match status" value="1"/>
</dbReference>
<dbReference type="AlphaFoldDB" id="K0E672"/>
<proteinExistence type="inferred from homology"/>
<evidence type="ECO:0008006" key="4">
    <source>
        <dbReference type="Google" id="ProtNLM"/>
    </source>
</evidence>
<dbReference type="InterPro" id="IPR001087">
    <property type="entry name" value="GDSL"/>
</dbReference>
<dbReference type="PANTHER" id="PTHR22835">
    <property type="entry name" value="ZINC FINGER FYVE DOMAIN CONTAINING PROTEIN"/>
    <property type="match status" value="1"/>
</dbReference>
<evidence type="ECO:0000313" key="3">
    <source>
        <dbReference type="EMBL" id="AFT91369.1"/>
    </source>
</evidence>
<accession>K0E672</accession>
<reference evidence="3" key="1">
    <citation type="journal article" date="2012" name="J. Am. Chem. Soc.">
        <title>Identification and characterization of the echinocandin B biosynthetic gene cluster from Emericella rugulosa NRRL 11440.</title>
        <authorList>
            <person name="Cacho R.A."/>
            <person name="Jiang W."/>
            <person name="Chooi Y.H."/>
            <person name="Walsh C.T."/>
            <person name="Tang Y."/>
        </authorList>
    </citation>
    <scope>NUCLEOTIDE SEQUENCE</scope>
    <source>
        <strain evidence="3">NRRL 11440</strain>
    </source>
</reference>
<dbReference type="GO" id="GO:0016788">
    <property type="term" value="F:hydrolase activity, acting on ester bonds"/>
    <property type="evidence" value="ECO:0007669"/>
    <property type="project" value="InterPro"/>
</dbReference>
<evidence type="ECO:0000256" key="1">
    <source>
        <dbReference type="ARBA" id="ARBA00008668"/>
    </source>
</evidence>
<comment type="similarity">
    <text evidence="1">Belongs to the 'GDSL' lipolytic enzyme family.</text>
</comment>
<dbReference type="EMBL" id="JX421684">
    <property type="protein sequence ID" value="AFT91369.1"/>
    <property type="molecule type" value="Genomic_DNA"/>
</dbReference>
<protein>
    <recommendedName>
        <fullName evidence="4">Carbohydrate esterase family 16 protein</fullName>
    </recommendedName>
</protein>
<dbReference type="InterPro" id="IPR036514">
    <property type="entry name" value="SGNH_hydro_sf"/>
</dbReference>
<feature type="region of interest" description="Disordered" evidence="2">
    <location>
        <begin position="44"/>
        <end position="64"/>
    </location>
</feature>
<dbReference type="Gene3D" id="3.40.50.1110">
    <property type="entry name" value="SGNH hydrolase"/>
    <property type="match status" value="1"/>
</dbReference>
<sequence length="303" mass="34125">MRLQHILRLVQSVLTLSPSSSDDGLRQNIRYLFSFGDSYTTTSFNASSTQPSPENPMGNPPLGSGTAADSINWVGYLATVYNDTTVLSYNHAVYGATVNNTLVPGVPRDLAYQVSRVFEPHYCLPAGPETEAETGERWTPEAALFTVWIGINDIYYLSQRTAPFKDIPSILQSYFDLVDRLHDCGARDFLIFNVPPCDRSPKILALKPSDIRLYRAVIKEFNRHLLNAVEQWQLANPDSTMATYDAWSFFTQILDSPQGYGFVDSKCIGARKRCVWWDDFHPVSALHRLLAADIGKFLGWRDE</sequence>